<dbReference type="Gene3D" id="3.40.50.150">
    <property type="entry name" value="Vaccinia Virus protein VP39"/>
    <property type="match status" value="2"/>
</dbReference>
<accession>A0AAV8H4R6</accession>
<dbReference type="GO" id="GO:0008171">
    <property type="term" value="F:O-methyltransferase activity"/>
    <property type="evidence" value="ECO:0007669"/>
    <property type="project" value="InterPro"/>
</dbReference>
<protein>
    <submittedName>
        <fullName evidence="5">O-methyltransferase</fullName>
    </submittedName>
</protein>
<dbReference type="PANTHER" id="PTHR11746">
    <property type="entry name" value="O-METHYLTRANSFERASE"/>
    <property type="match status" value="1"/>
</dbReference>
<dbReference type="EMBL" id="JAMFTS010000001">
    <property type="protein sequence ID" value="KAJ4810796.1"/>
    <property type="molecule type" value="Genomic_DNA"/>
</dbReference>
<dbReference type="InterPro" id="IPR036388">
    <property type="entry name" value="WH-like_DNA-bd_sf"/>
</dbReference>
<name>A0AAV8H4R6_9POAL</name>
<evidence type="ECO:0000313" key="6">
    <source>
        <dbReference type="Proteomes" id="UP001140206"/>
    </source>
</evidence>
<dbReference type="InterPro" id="IPR029063">
    <property type="entry name" value="SAM-dependent_MTases_sf"/>
</dbReference>
<keyword evidence="2" id="KW-0808">Transferase</keyword>
<dbReference type="InterPro" id="IPR016461">
    <property type="entry name" value="COMT-like"/>
</dbReference>
<reference evidence="5" key="1">
    <citation type="submission" date="2022-08" db="EMBL/GenBank/DDBJ databases">
        <authorList>
            <person name="Marques A."/>
        </authorList>
    </citation>
    <scope>NUCLEOTIDE SEQUENCE</scope>
    <source>
        <strain evidence="5">RhyPub2mFocal</strain>
        <tissue evidence="5">Leaves</tissue>
    </source>
</reference>
<dbReference type="GO" id="GO:0032259">
    <property type="term" value="P:methylation"/>
    <property type="evidence" value="ECO:0007669"/>
    <property type="project" value="UniProtKB-KW"/>
</dbReference>
<dbReference type="Proteomes" id="UP001140206">
    <property type="component" value="Chromosome 1"/>
</dbReference>
<proteinExistence type="predicted"/>
<evidence type="ECO:0000256" key="2">
    <source>
        <dbReference type="ARBA" id="ARBA00022679"/>
    </source>
</evidence>
<dbReference type="Pfam" id="PF00891">
    <property type="entry name" value="Methyltransf_2"/>
    <property type="match status" value="1"/>
</dbReference>
<evidence type="ECO:0000259" key="4">
    <source>
        <dbReference type="Pfam" id="PF00891"/>
    </source>
</evidence>
<dbReference type="Gene3D" id="1.10.10.10">
    <property type="entry name" value="Winged helix-like DNA-binding domain superfamily/Winged helix DNA-binding domain"/>
    <property type="match status" value="1"/>
</dbReference>
<evidence type="ECO:0000256" key="1">
    <source>
        <dbReference type="ARBA" id="ARBA00022603"/>
    </source>
</evidence>
<keyword evidence="6" id="KW-1185">Reference proteome</keyword>
<sequence>MPLHELARSIPIPPEKDMMLDSFMELLVHQRVFAKCEAGYLLTPTSELMLSEGANMGAFVYFVTDTFPEQLFFLGKWFKDTGKGSAFQLAHDGKPIWDVLKEKPELGTLLNKGMESKSKVLIMFVKIPPTYTVLHDWLDEDCVRILKRCKEAIESTKNNGKVIVIDLVIDVETHDSIETETKLLSNFSMMSLVGGKERTKKEWHDLILNAGFSDYKICPARMPLYSVIELYP</sequence>
<comment type="caution">
    <text evidence="5">The sequence shown here is derived from an EMBL/GenBank/DDBJ whole genome shotgun (WGS) entry which is preliminary data.</text>
</comment>
<evidence type="ECO:0000313" key="5">
    <source>
        <dbReference type="EMBL" id="KAJ4810796.1"/>
    </source>
</evidence>
<organism evidence="5 6">
    <name type="scientific">Rhynchospora pubera</name>
    <dbReference type="NCBI Taxonomy" id="906938"/>
    <lineage>
        <taxon>Eukaryota</taxon>
        <taxon>Viridiplantae</taxon>
        <taxon>Streptophyta</taxon>
        <taxon>Embryophyta</taxon>
        <taxon>Tracheophyta</taxon>
        <taxon>Spermatophyta</taxon>
        <taxon>Magnoliopsida</taxon>
        <taxon>Liliopsida</taxon>
        <taxon>Poales</taxon>
        <taxon>Cyperaceae</taxon>
        <taxon>Cyperoideae</taxon>
        <taxon>Rhynchosporeae</taxon>
        <taxon>Rhynchospora</taxon>
    </lineage>
</organism>
<dbReference type="SUPFAM" id="SSF53335">
    <property type="entry name" value="S-adenosyl-L-methionine-dependent methyltransferases"/>
    <property type="match status" value="1"/>
</dbReference>
<dbReference type="AlphaFoldDB" id="A0AAV8H4R6"/>
<evidence type="ECO:0000256" key="3">
    <source>
        <dbReference type="ARBA" id="ARBA00022691"/>
    </source>
</evidence>
<feature type="domain" description="O-methyltransferase C-terminal" evidence="4">
    <location>
        <begin position="132"/>
        <end position="213"/>
    </location>
</feature>
<dbReference type="PROSITE" id="PS51683">
    <property type="entry name" value="SAM_OMT_II"/>
    <property type="match status" value="1"/>
</dbReference>
<dbReference type="InterPro" id="IPR001077">
    <property type="entry name" value="COMT_C"/>
</dbReference>
<keyword evidence="3" id="KW-0949">S-adenosyl-L-methionine</keyword>
<gene>
    <name evidence="5" type="ORF">LUZ62_023362</name>
</gene>
<keyword evidence="1" id="KW-0489">Methyltransferase</keyword>